<comment type="caution">
    <text evidence="5">The sequence shown here is derived from an EMBL/GenBank/DDBJ whole genome shotgun (WGS) entry which is preliminary data.</text>
</comment>
<dbReference type="InterPro" id="IPR018060">
    <property type="entry name" value="HTH_AraC"/>
</dbReference>
<dbReference type="PROSITE" id="PS00041">
    <property type="entry name" value="HTH_ARAC_FAMILY_1"/>
    <property type="match status" value="1"/>
</dbReference>
<dbReference type="Pfam" id="PF01965">
    <property type="entry name" value="DJ-1_PfpI"/>
    <property type="match status" value="1"/>
</dbReference>
<dbReference type="SUPFAM" id="SSF52317">
    <property type="entry name" value="Class I glutamine amidotransferase-like"/>
    <property type="match status" value="1"/>
</dbReference>
<accession>A0A927C067</accession>
<evidence type="ECO:0000259" key="4">
    <source>
        <dbReference type="PROSITE" id="PS01124"/>
    </source>
</evidence>
<dbReference type="PROSITE" id="PS01124">
    <property type="entry name" value="HTH_ARAC_FAMILY_2"/>
    <property type="match status" value="1"/>
</dbReference>
<dbReference type="SUPFAM" id="SSF46689">
    <property type="entry name" value="Homeodomain-like"/>
    <property type="match status" value="2"/>
</dbReference>
<feature type="domain" description="HTH araC/xylS-type" evidence="4">
    <location>
        <begin position="226"/>
        <end position="324"/>
    </location>
</feature>
<dbReference type="PANTHER" id="PTHR43280:SF2">
    <property type="entry name" value="HTH-TYPE TRANSCRIPTIONAL REGULATOR EXSA"/>
    <property type="match status" value="1"/>
</dbReference>
<dbReference type="AlphaFoldDB" id="A0A927C067"/>
<reference evidence="5" key="1">
    <citation type="submission" date="2020-09" db="EMBL/GenBank/DDBJ databases">
        <authorList>
            <person name="Yoon J.-W."/>
        </authorList>
    </citation>
    <scope>NUCLEOTIDE SEQUENCE</scope>
    <source>
        <strain evidence="5">KMU-158</strain>
    </source>
</reference>
<sequence length="337" mass="37746">MPNIVTLAYDHCYASSLACHQDLYFIANAHWRDQGHSKEGLFRWRTLSKHAAPVVTATGLRVMVDGDLEDLKPGSIIIIPGMNYPGSRLFSQRLASMEIELAWLRRQYQRGCIVCSHCTGSFILAETGLLDGRTATTSWWLADQFAQRYPKIHLKADQLVLREEACITGGASTAEQLTALMMVEEYMGPGIAAQTAKTLLVDTNLTQQAPYLTLQSQQQHNDPLVSAAQLALQKNLQDSLSLEQLAEQLGVSSRTLIRRFKQVLGVTPTSYSQNLRIETAKRLLETTGLPIEELILQVGYEDVSSFSRLFQRKTGMTPRAYRQKFSVTDFQRFSAAE</sequence>
<dbReference type="CDD" id="cd03138">
    <property type="entry name" value="GATase1_AraC_2"/>
    <property type="match status" value="1"/>
</dbReference>
<protein>
    <submittedName>
        <fullName evidence="5">AraC family transcriptional regulator</fullName>
    </submittedName>
</protein>
<dbReference type="Gene3D" id="1.10.10.60">
    <property type="entry name" value="Homeodomain-like"/>
    <property type="match status" value="2"/>
</dbReference>
<dbReference type="SMART" id="SM00342">
    <property type="entry name" value="HTH_ARAC"/>
    <property type="match status" value="1"/>
</dbReference>
<proteinExistence type="predicted"/>
<dbReference type="GO" id="GO:0043565">
    <property type="term" value="F:sequence-specific DNA binding"/>
    <property type="evidence" value="ECO:0007669"/>
    <property type="project" value="InterPro"/>
</dbReference>
<dbReference type="PRINTS" id="PR00032">
    <property type="entry name" value="HTHARAC"/>
</dbReference>
<dbReference type="InterPro" id="IPR018062">
    <property type="entry name" value="HTH_AraC-typ_CS"/>
</dbReference>
<keyword evidence="2" id="KW-0238">DNA-binding</keyword>
<dbReference type="GO" id="GO:0003700">
    <property type="term" value="F:DNA-binding transcription factor activity"/>
    <property type="evidence" value="ECO:0007669"/>
    <property type="project" value="InterPro"/>
</dbReference>
<evidence type="ECO:0000313" key="5">
    <source>
        <dbReference type="EMBL" id="MBD2858294.1"/>
    </source>
</evidence>
<evidence type="ECO:0000256" key="1">
    <source>
        <dbReference type="ARBA" id="ARBA00023015"/>
    </source>
</evidence>
<dbReference type="EMBL" id="JACXLD010000002">
    <property type="protein sequence ID" value="MBD2858294.1"/>
    <property type="molecule type" value="Genomic_DNA"/>
</dbReference>
<name>A0A927C067_9GAMM</name>
<dbReference type="PANTHER" id="PTHR43280">
    <property type="entry name" value="ARAC-FAMILY TRANSCRIPTIONAL REGULATOR"/>
    <property type="match status" value="1"/>
</dbReference>
<evidence type="ECO:0000256" key="3">
    <source>
        <dbReference type="ARBA" id="ARBA00023163"/>
    </source>
</evidence>
<keyword evidence="6" id="KW-1185">Reference proteome</keyword>
<organism evidence="5 6">
    <name type="scientific">Spongiibacter pelagi</name>
    <dbReference type="NCBI Taxonomy" id="2760804"/>
    <lineage>
        <taxon>Bacteria</taxon>
        <taxon>Pseudomonadati</taxon>
        <taxon>Pseudomonadota</taxon>
        <taxon>Gammaproteobacteria</taxon>
        <taxon>Cellvibrionales</taxon>
        <taxon>Spongiibacteraceae</taxon>
        <taxon>Spongiibacter</taxon>
    </lineage>
</organism>
<dbReference type="RefSeq" id="WP_190762995.1">
    <property type="nucleotide sequence ID" value="NZ_JACXLD010000002.1"/>
</dbReference>
<keyword evidence="3" id="KW-0804">Transcription</keyword>
<dbReference type="InterPro" id="IPR002818">
    <property type="entry name" value="DJ-1/PfpI"/>
</dbReference>
<dbReference type="Gene3D" id="3.40.50.880">
    <property type="match status" value="1"/>
</dbReference>
<evidence type="ECO:0000256" key="2">
    <source>
        <dbReference type="ARBA" id="ARBA00023125"/>
    </source>
</evidence>
<dbReference type="InterPro" id="IPR029062">
    <property type="entry name" value="Class_I_gatase-like"/>
</dbReference>
<dbReference type="CDD" id="cd00093">
    <property type="entry name" value="HTH_XRE"/>
    <property type="match status" value="1"/>
</dbReference>
<dbReference type="InterPro" id="IPR009057">
    <property type="entry name" value="Homeodomain-like_sf"/>
</dbReference>
<gene>
    <name evidence="5" type="ORF">IB286_04670</name>
</gene>
<dbReference type="InterPro" id="IPR001387">
    <property type="entry name" value="Cro/C1-type_HTH"/>
</dbReference>
<dbReference type="InterPro" id="IPR020449">
    <property type="entry name" value="Tscrpt_reg_AraC-type_HTH"/>
</dbReference>
<keyword evidence="1" id="KW-0805">Transcription regulation</keyword>
<dbReference type="Proteomes" id="UP000610558">
    <property type="component" value="Unassembled WGS sequence"/>
</dbReference>
<evidence type="ECO:0000313" key="6">
    <source>
        <dbReference type="Proteomes" id="UP000610558"/>
    </source>
</evidence>
<dbReference type="Pfam" id="PF12833">
    <property type="entry name" value="HTH_18"/>
    <property type="match status" value="1"/>
</dbReference>